<name>A0AAN6UQZ1_9PEZI</name>
<proteinExistence type="predicted"/>
<organism evidence="1 2">
    <name type="scientific">Trichocladium antarcticum</name>
    <dbReference type="NCBI Taxonomy" id="1450529"/>
    <lineage>
        <taxon>Eukaryota</taxon>
        <taxon>Fungi</taxon>
        <taxon>Dikarya</taxon>
        <taxon>Ascomycota</taxon>
        <taxon>Pezizomycotina</taxon>
        <taxon>Sordariomycetes</taxon>
        <taxon>Sordariomycetidae</taxon>
        <taxon>Sordariales</taxon>
        <taxon>Chaetomiaceae</taxon>
        <taxon>Trichocladium</taxon>
    </lineage>
</organism>
<evidence type="ECO:0000313" key="2">
    <source>
        <dbReference type="Proteomes" id="UP001304895"/>
    </source>
</evidence>
<protein>
    <submittedName>
        <fullName evidence="1">Uncharacterized protein</fullName>
    </submittedName>
</protein>
<evidence type="ECO:0000313" key="1">
    <source>
        <dbReference type="EMBL" id="KAK4137344.1"/>
    </source>
</evidence>
<reference evidence="1" key="2">
    <citation type="submission" date="2023-05" db="EMBL/GenBank/DDBJ databases">
        <authorList>
            <consortium name="Lawrence Berkeley National Laboratory"/>
            <person name="Steindorff A."/>
            <person name="Hensen N."/>
            <person name="Bonometti L."/>
            <person name="Westerberg I."/>
            <person name="Brannstrom I.O."/>
            <person name="Guillou S."/>
            <person name="Cros-Aarteil S."/>
            <person name="Calhoun S."/>
            <person name="Haridas S."/>
            <person name="Kuo A."/>
            <person name="Mondo S."/>
            <person name="Pangilinan J."/>
            <person name="Riley R."/>
            <person name="Labutti K."/>
            <person name="Andreopoulos B."/>
            <person name="Lipzen A."/>
            <person name="Chen C."/>
            <person name="Yanf M."/>
            <person name="Daum C."/>
            <person name="Ng V."/>
            <person name="Clum A."/>
            <person name="Ohm R."/>
            <person name="Martin F."/>
            <person name="Silar P."/>
            <person name="Natvig D."/>
            <person name="Lalanne C."/>
            <person name="Gautier V."/>
            <person name="Ament-Velasquez S.L."/>
            <person name="Kruys A."/>
            <person name="Hutchinson M.I."/>
            <person name="Powell A.J."/>
            <person name="Barry K."/>
            <person name="Miller A.N."/>
            <person name="Grigoriev I.V."/>
            <person name="Debuchy R."/>
            <person name="Gladieux P."/>
            <person name="Thoren M.H."/>
            <person name="Johannesson H."/>
        </authorList>
    </citation>
    <scope>NUCLEOTIDE SEQUENCE</scope>
    <source>
        <strain evidence="1">CBS 123565</strain>
    </source>
</reference>
<gene>
    <name evidence="1" type="ORF">BT67DRAFT_103816</name>
</gene>
<dbReference type="EMBL" id="MU853402">
    <property type="protein sequence ID" value="KAK4137344.1"/>
    <property type="molecule type" value="Genomic_DNA"/>
</dbReference>
<accession>A0AAN6UQZ1</accession>
<dbReference type="Proteomes" id="UP001304895">
    <property type="component" value="Unassembled WGS sequence"/>
</dbReference>
<sequence>MFRGVEAWRRVKGGLRAAEGALDTAGHGYIDCPTAGSGPGGVAYGLASPWQTRSPEFWAMGGRAGVGSPGVAACFANGSDAALELGLSFVCVARGHGRWKDVIILRGRASKASYNRLLPAYRLAKEPRWLGPIPKTTIHPKSDIR</sequence>
<reference evidence="1" key="1">
    <citation type="journal article" date="2023" name="Mol. Phylogenet. Evol.">
        <title>Genome-scale phylogeny and comparative genomics of the fungal order Sordariales.</title>
        <authorList>
            <person name="Hensen N."/>
            <person name="Bonometti L."/>
            <person name="Westerberg I."/>
            <person name="Brannstrom I.O."/>
            <person name="Guillou S."/>
            <person name="Cros-Aarteil S."/>
            <person name="Calhoun S."/>
            <person name="Haridas S."/>
            <person name="Kuo A."/>
            <person name="Mondo S."/>
            <person name="Pangilinan J."/>
            <person name="Riley R."/>
            <person name="LaButti K."/>
            <person name="Andreopoulos B."/>
            <person name="Lipzen A."/>
            <person name="Chen C."/>
            <person name="Yan M."/>
            <person name="Daum C."/>
            <person name="Ng V."/>
            <person name="Clum A."/>
            <person name="Steindorff A."/>
            <person name="Ohm R.A."/>
            <person name="Martin F."/>
            <person name="Silar P."/>
            <person name="Natvig D.O."/>
            <person name="Lalanne C."/>
            <person name="Gautier V."/>
            <person name="Ament-Velasquez S.L."/>
            <person name="Kruys A."/>
            <person name="Hutchinson M.I."/>
            <person name="Powell A.J."/>
            <person name="Barry K."/>
            <person name="Miller A.N."/>
            <person name="Grigoriev I.V."/>
            <person name="Debuchy R."/>
            <person name="Gladieux P."/>
            <person name="Hiltunen Thoren M."/>
            <person name="Johannesson H."/>
        </authorList>
    </citation>
    <scope>NUCLEOTIDE SEQUENCE</scope>
    <source>
        <strain evidence="1">CBS 123565</strain>
    </source>
</reference>
<keyword evidence="2" id="KW-1185">Reference proteome</keyword>
<comment type="caution">
    <text evidence="1">The sequence shown here is derived from an EMBL/GenBank/DDBJ whole genome shotgun (WGS) entry which is preliminary data.</text>
</comment>
<dbReference type="AlphaFoldDB" id="A0AAN6UQZ1"/>